<feature type="transmembrane region" description="Helical" evidence="1">
    <location>
        <begin position="42"/>
        <end position="62"/>
    </location>
</feature>
<evidence type="ECO:0000256" key="1">
    <source>
        <dbReference type="SAM" id="Phobius"/>
    </source>
</evidence>
<gene>
    <name evidence="2" type="ORF">EV102420_30_00250</name>
</gene>
<evidence type="ECO:0000313" key="2">
    <source>
        <dbReference type="EMBL" id="GAL60138.1"/>
    </source>
</evidence>
<proteinExistence type="predicted"/>
<keyword evidence="3" id="KW-1185">Reference proteome</keyword>
<keyword evidence="1" id="KW-0812">Transmembrane</keyword>
<feature type="transmembrane region" description="Helical" evidence="1">
    <location>
        <begin position="12"/>
        <end position="36"/>
    </location>
</feature>
<evidence type="ECO:0000313" key="3">
    <source>
        <dbReference type="Proteomes" id="UP000029462"/>
    </source>
</evidence>
<keyword evidence="1" id="KW-0472">Membrane</keyword>
<reference evidence="2 3" key="1">
    <citation type="submission" date="2014-09" db="EMBL/GenBank/DDBJ databases">
        <title>Whole genome shotgun sequence of Escherichia vulneris NBRC 102420.</title>
        <authorList>
            <person name="Yoshida Y."/>
            <person name="Hosoyama A."/>
            <person name="Tsuchikane K."/>
            <person name="Ohji S."/>
            <person name="Ichikawa N."/>
            <person name="Kimura A."/>
            <person name="Yamazoe A."/>
            <person name="Ezaki T."/>
            <person name="Fujita N."/>
        </authorList>
    </citation>
    <scope>NUCLEOTIDE SEQUENCE [LARGE SCALE GENOMIC DNA]</scope>
    <source>
        <strain evidence="2 3">NBRC 102420</strain>
    </source>
</reference>
<organism evidence="2 3">
    <name type="scientific">Pseudescherichia vulneris NBRC 102420</name>
    <dbReference type="NCBI Taxonomy" id="1115515"/>
    <lineage>
        <taxon>Bacteria</taxon>
        <taxon>Pseudomonadati</taxon>
        <taxon>Pseudomonadota</taxon>
        <taxon>Gammaproteobacteria</taxon>
        <taxon>Enterobacterales</taxon>
        <taxon>Enterobacteriaceae</taxon>
        <taxon>Pseudescherichia</taxon>
    </lineage>
</organism>
<dbReference type="OrthoDB" id="6638377at2"/>
<protein>
    <submittedName>
        <fullName evidence="2">Uncharacterized protein</fullName>
    </submittedName>
</protein>
<accession>A0A090V7N0</accession>
<dbReference type="STRING" id="1115515.EV102420_30_00250"/>
<dbReference type="AlphaFoldDB" id="A0A090V7N0"/>
<dbReference type="EMBL" id="BBMZ01000030">
    <property type="protein sequence ID" value="GAL60138.1"/>
    <property type="molecule type" value="Genomic_DNA"/>
</dbReference>
<dbReference type="Proteomes" id="UP000029462">
    <property type="component" value="Unassembled WGS sequence"/>
</dbReference>
<comment type="caution">
    <text evidence="2">The sequence shown here is derived from an EMBL/GenBank/DDBJ whole genome shotgun (WGS) entry which is preliminary data.</text>
</comment>
<name>A0A090V7N0_PSEVU</name>
<keyword evidence="1" id="KW-1133">Transmembrane helix</keyword>
<sequence>MQSRIFRLIRKVISEISGAVVISAVIIGVFIAIFANEGIMRVIAPVLVVIAGLVVYWLAWLISSKEDRR</sequence>